<dbReference type="SUPFAM" id="SSF51658">
    <property type="entry name" value="Xylose isomerase-like"/>
    <property type="match status" value="1"/>
</dbReference>
<dbReference type="PANTHER" id="PTHR43489">
    <property type="entry name" value="ISOMERASE"/>
    <property type="match status" value="1"/>
</dbReference>
<comment type="caution">
    <text evidence="3">The sequence shown here is derived from an EMBL/GenBank/DDBJ whole genome shotgun (WGS) entry which is preliminary data.</text>
</comment>
<dbReference type="InterPro" id="IPR036237">
    <property type="entry name" value="Xyl_isomerase-like_sf"/>
</dbReference>
<keyword evidence="4" id="KW-1185">Reference proteome</keyword>
<organism evidence="3 4">
    <name type="scientific">Membranihabitans marinus</name>
    <dbReference type="NCBI Taxonomy" id="1227546"/>
    <lineage>
        <taxon>Bacteria</taxon>
        <taxon>Pseudomonadati</taxon>
        <taxon>Bacteroidota</taxon>
        <taxon>Saprospiria</taxon>
        <taxon>Saprospirales</taxon>
        <taxon>Saprospiraceae</taxon>
        <taxon>Membranihabitans</taxon>
    </lineage>
</organism>
<evidence type="ECO:0000313" key="4">
    <source>
        <dbReference type="Proteomes" id="UP000753961"/>
    </source>
</evidence>
<keyword evidence="1 3" id="KW-0413">Isomerase</keyword>
<dbReference type="InterPro" id="IPR050417">
    <property type="entry name" value="Sugar_Epim/Isomerase"/>
</dbReference>
<evidence type="ECO:0000313" key="3">
    <source>
        <dbReference type="EMBL" id="MBY5956871.1"/>
    </source>
</evidence>
<reference evidence="3" key="1">
    <citation type="submission" date="2021-06" db="EMBL/GenBank/DDBJ databases">
        <title>44 bacteria genomes isolated from Dapeng, Shenzhen.</title>
        <authorList>
            <person name="Zheng W."/>
            <person name="Yu S."/>
            <person name="Huang Y."/>
        </authorList>
    </citation>
    <scope>NUCLEOTIDE SEQUENCE</scope>
    <source>
        <strain evidence="3">DP5N28-2</strain>
    </source>
</reference>
<sequence length="307" mass="34995">MKRRKFMLQTGLTATGMAAVGLTPGQLFASKDHLSMPQNKSRNIKKSLKYGMVNTGGTVMEKFQLLKDLGYDGVEMDSPNELDNNEILEAKDKTGLEIPGVVNSMHWKYPLSHPDPEVRKKCVDSMTEALEDCKLYGGTTVLLVPGVVNKDISYANAWQRSQMEIKKMIPVAEKTGIKIAFENVWNNFILSPLEAAYYVDEFNHDLIGWYFDIGNIVRYGWPEHWIEALDHRIMKLDVKEYSREKQKNEGVWKGFDVELMEGDCDWPTVVKSLDKIGYEGWASAEVRGGDKERLNTIITKMDQIFDL</sequence>
<dbReference type="GO" id="GO:0016853">
    <property type="term" value="F:isomerase activity"/>
    <property type="evidence" value="ECO:0007669"/>
    <property type="project" value="UniProtKB-KW"/>
</dbReference>
<dbReference type="AlphaFoldDB" id="A0A953HRC1"/>
<dbReference type="Pfam" id="PF01261">
    <property type="entry name" value="AP_endonuc_2"/>
    <property type="match status" value="1"/>
</dbReference>
<proteinExistence type="predicted"/>
<name>A0A953HRC1_9BACT</name>
<accession>A0A953HRC1</accession>
<evidence type="ECO:0000256" key="1">
    <source>
        <dbReference type="ARBA" id="ARBA00023235"/>
    </source>
</evidence>
<protein>
    <submittedName>
        <fullName evidence="3">Sugar phosphate isomerase/epimerase</fullName>
    </submittedName>
</protein>
<gene>
    <name evidence="3" type="ORF">KUV50_01905</name>
</gene>
<dbReference type="EMBL" id="JAHVHU010000002">
    <property type="protein sequence ID" value="MBY5956871.1"/>
    <property type="molecule type" value="Genomic_DNA"/>
</dbReference>
<dbReference type="RefSeq" id="WP_222578391.1">
    <property type="nucleotide sequence ID" value="NZ_JAHVHU010000002.1"/>
</dbReference>
<feature type="domain" description="Xylose isomerase-like TIM barrel" evidence="2">
    <location>
        <begin position="63"/>
        <end position="289"/>
    </location>
</feature>
<dbReference type="PANTHER" id="PTHR43489:SF7">
    <property type="entry name" value="3-DEHYDRO-D-GULOSIDE 4-EPIMERASE-RELATED"/>
    <property type="match status" value="1"/>
</dbReference>
<dbReference type="Gene3D" id="3.20.20.150">
    <property type="entry name" value="Divalent-metal-dependent TIM barrel enzymes"/>
    <property type="match status" value="1"/>
</dbReference>
<dbReference type="Proteomes" id="UP000753961">
    <property type="component" value="Unassembled WGS sequence"/>
</dbReference>
<dbReference type="InterPro" id="IPR013022">
    <property type="entry name" value="Xyl_isomerase-like_TIM-brl"/>
</dbReference>
<evidence type="ECO:0000259" key="2">
    <source>
        <dbReference type="Pfam" id="PF01261"/>
    </source>
</evidence>